<evidence type="ECO:0000313" key="2">
    <source>
        <dbReference type="EMBL" id="TVY35181.1"/>
    </source>
</evidence>
<accession>A0A8H8RKR3</accession>
<comment type="caution">
    <text evidence="2">The sequence shown here is derived from an EMBL/GenBank/DDBJ whole genome shotgun (WGS) entry which is preliminary data.</text>
</comment>
<dbReference type="EMBL" id="QGMJ01000552">
    <property type="protein sequence ID" value="TVY35181.1"/>
    <property type="molecule type" value="Genomic_DNA"/>
</dbReference>
<proteinExistence type="predicted"/>
<dbReference type="InterPro" id="IPR029058">
    <property type="entry name" value="AB_hydrolase_fold"/>
</dbReference>
<dbReference type="Pfam" id="PF01738">
    <property type="entry name" value="DLH"/>
    <property type="match status" value="1"/>
</dbReference>
<dbReference type="OrthoDB" id="2147163at2759"/>
<feature type="domain" description="Dienelactone hydrolase" evidence="1">
    <location>
        <begin position="44"/>
        <end position="236"/>
    </location>
</feature>
<dbReference type="AlphaFoldDB" id="A0A8H8RKR3"/>
<name>A0A8H8RKR3_9HELO</name>
<organism evidence="2 3">
    <name type="scientific">Lachnellula subtilissima</name>
    <dbReference type="NCBI Taxonomy" id="602034"/>
    <lineage>
        <taxon>Eukaryota</taxon>
        <taxon>Fungi</taxon>
        <taxon>Dikarya</taxon>
        <taxon>Ascomycota</taxon>
        <taxon>Pezizomycotina</taxon>
        <taxon>Leotiomycetes</taxon>
        <taxon>Helotiales</taxon>
        <taxon>Lachnaceae</taxon>
        <taxon>Lachnellula</taxon>
    </lineage>
</organism>
<keyword evidence="3" id="KW-1185">Reference proteome</keyword>
<dbReference type="SUPFAM" id="SSF53474">
    <property type="entry name" value="alpha/beta-Hydrolases"/>
    <property type="match status" value="1"/>
</dbReference>
<dbReference type="GO" id="GO:0016787">
    <property type="term" value="F:hydrolase activity"/>
    <property type="evidence" value="ECO:0007669"/>
    <property type="project" value="InterPro"/>
</dbReference>
<evidence type="ECO:0000259" key="1">
    <source>
        <dbReference type="Pfam" id="PF01738"/>
    </source>
</evidence>
<dbReference type="PANTHER" id="PTHR47668">
    <property type="entry name" value="DIENELACTONE HYDROLASE FAMILY PROTEIN (AFU_ORTHOLOGUE AFUA_6G01940)"/>
    <property type="match status" value="1"/>
</dbReference>
<dbReference type="Gene3D" id="3.40.50.1820">
    <property type="entry name" value="alpha/beta hydrolase"/>
    <property type="match status" value="1"/>
</dbReference>
<reference evidence="2 3" key="1">
    <citation type="submission" date="2018-05" db="EMBL/GenBank/DDBJ databases">
        <title>Genome sequencing and assembly of the regulated plant pathogen Lachnellula willkommii and related sister species for the development of diagnostic species identification markers.</title>
        <authorList>
            <person name="Giroux E."/>
            <person name="Bilodeau G."/>
        </authorList>
    </citation>
    <scope>NUCLEOTIDE SEQUENCE [LARGE SCALE GENOMIC DNA]</scope>
    <source>
        <strain evidence="2 3">CBS 197.66</strain>
    </source>
</reference>
<gene>
    <name evidence="2" type="ORF">LSUB1_G006255</name>
</gene>
<dbReference type="PANTHER" id="PTHR47668:SF1">
    <property type="entry name" value="DIENELACTONE HYDROLASE DOMAIN-CONTAINING PROTEIN-RELATED"/>
    <property type="match status" value="1"/>
</dbReference>
<evidence type="ECO:0000313" key="3">
    <source>
        <dbReference type="Proteomes" id="UP000462212"/>
    </source>
</evidence>
<dbReference type="Proteomes" id="UP000462212">
    <property type="component" value="Unassembled WGS sequence"/>
</dbReference>
<dbReference type="InterPro" id="IPR002925">
    <property type="entry name" value="Dienelactn_hydro"/>
</dbReference>
<sequence length="261" mass="29151">MNISHSKACCSRPPVILRGGYNYNQTGKYVEYDGLKTYETGSPTTKRGILMIYDIFGIFVQTVRGADILASGHHETPDKGGEYKVFMPDWFGDHAADVQTYPPKTPKDVASITAFMNGPADPAKTVPRIAPLMEAIKKANPQIEEWAILGFCWGGKIAALVSREGSLFKASGQCHPSLLERADAAKVTIPMVVLSSLDEVPEEVDPWVQDLKMVSTSSFNETFTDSVHGWMTSRADFEDLYKFEEYLRGYRIVREFFAQFL</sequence>
<protein>
    <submittedName>
        <fullName evidence="2">Putative AIM2 family protein</fullName>
    </submittedName>
</protein>